<gene>
    <name evidence="1" type="ORF">I41_09890</name>
</gene>
<accession>A0A517TTY7</accession>
<dbReference type="KEGG" id="llh:I41_09890"/>
<evidence type="ECO:0000313" key="2">
    <source>
        <dbReference type="Proteomes" id="UP000317909"/>
    </source>
</evidence>
<keyword evidence="2" id="KW-1185">Reference proteome</keyword>
<organism evidence="1 2">
    <name type="scientific">Lacipirellula limnantheis</name>
    <dbReference type="NCBI Taxonomy" id="2528024"/>
    <lineage>
        <taxon>Bacteria</taxon>
        <taxon>Pseudomonadati</taxon>
        <taxon>Planctomycetota</taxon>
        <taxon>Planctomycetia</taxon>
        <taxon>Pirellulales</taxon>
        <taxon>Lacipirellulaceae</taxon>
        <taxon>Lacipirellula</taxon>
    </lineage>
</organism>
<protein>
    <submittedName>
        <fullName evidence="1">Uncharacterized protein</fullName>
    </submittedName>
</protein>
<sequence>MTTKVRNWLCDNSRSFEAIDGDAKADASIKISFDPHNFCSTQCVKRESFVRKP</sequence>
<reference evidence="1 2" key="1">
    <citation type="submission" date="2019-02" db="EMBL/GenBank/DDBJ databases">
        <title>Deep-cultivation of Planctomycetes and their phenomic and genomic characterization uncovers novel biology.</title>
        <authorList>
            <person name="Wiegand S."/>
            <person name="Jogler M."/>
            <person name="Boedeker C."/>
            <person name="Pinto D."/>
            <person name="Vollmers J."/>
            <person name="Rivas-Marin E."/>
            <person name="Kohn T."/>
            <person name="Peeters S.H."/>
            <person name="Heuer A."/>
            <person name="Rast P."/>
            <person name="Oberbeckmann S."/>
            <person name="Bunk B."/>
            <person name="Jeske O."/>
            <person name="Meyerdierks A."/>
            <person name="Storesund J.E."/>
            <person name="Kallscheuer N."/>
            <person name="Luecker S."/>
            <person name="Lage O.M."/>
            <person name="Pohl T."/>
            <person name="Merkel B.J."/>
            <person name="Hornburger P."/>
            <person name="Mueller R.-W."/>
            <person name="Bruemmer F."/>
            <person name="Labrenz M."/>
            <person name="Spormann A.M."/>
            <person name="Op den Camp H."/>
            <person name="Overmann J."/>
            <person name="Amann R."/>
            <person name="Jetten M.S.M."/>
            <person name="Mascher T."/>
            <person name="Medema M.H."/>
            <person name="Devos D.P."/>
            <person name="Kaster A.-K."/>
            <person name="Ovreas L."/>
            <person name="Rohde M."/>
            <person name="Galperin M.Y."/>
            <person name="Jogler C."/>
        </authorList>
    </citation>
    <scope>NUCLEOTIDE SEQUENCE [LARGE SCALE GENOMIC DNA]</scope>
    <source>
        <strain evidence="1 2">I41</strain>
    </source>
</reference>
<dbReference type="Proteomes" id="UP000317909">
    <property type="component" value="Chromosome"/>
</dbReference>
<proteinExistence type="predicted"/>
<dbReference type="AlphaFoldDB" id="A0A517TTY7"/>
<name>A0A517TTY7_9BACT</name>
<dbReference type="EMBL" id="CP036339">
    <property type="protein sequence ID" value="QDT71828.1"/>
    <property type="molecule type" value="Genomic_DNA"/>
</dbReference>
<evidence type="ECO:0000313" key="1">
    <source>
        <dbReference type="EMBL" id="QDT71828.1"/>
    </source>
</evidence>